<proteinExistence type="predicted"/>
<protein>
    <submittedName>
        <fullName evidence="1">Uncharacterized protein</fullName>
    </submittedName>
</protein>
<sequence length="207" mass="23950">MLREKHELGKRWKRRRLAMTAFCQEMDLMECLEKLEDFFCANGVPISNYGVVVRCLLSDPVRCELYLYAASSTSTARLGGFSRQWGSVEGSTSCHSAAGSTYCRRSTQSCQRSEQGVKHFQERRQPHIGVMKQEQDRVTQHFEALERPYEPLGELDASAAAAWTITDVSPPSYASENERWREERWRPSIRRRVEWSSSQRFEIVEVC</sequence>
<organism evidence="1 2">
    <name type="scientific">Trichinella patagoniensis</name>
    <dbReference type="NCBI Taxonomy" id="990121"/>
    <lineage>
        <taxon>Eukaryota</taxon>
        <taxon>Metazoa</taxon>
        <taxon>Ecdysozoa</taxon>
        <taxon>Nematoda</taxon>
        <taxon>Enoplea</taxon>
        <taxon>Dorylaimia</taxon>
        <taxon>Trichinellida</taxon>
        <taxon>Trichinellidae</taxon>
        <taxon>Trichinella</taxon>
    </lineage>
</organism>
<reference evidence="1 2" key="1">
    <citation type="submission" date="2015-01" db="EMBL/GenBank/DDBJ databases">
        <title>Evolution of Trichinella species and genotypes.</title>
        <authorList>
            <person name="Korhonen P.K."/>
            <person name="Edoardo P."/>
            <person name="Giuseppe L.R."/>
            <person name="Gasser R.B."/>
        </authorList>
    </citation>
    <scope>NUCLEOTIDE SEQUENCE [LARGE SCALE GENOMIC DNA]</scope>
    <source>
        <strain evidence="1">ISS2496</strain>
    </source>
</reference>
<evidence type="ECO:0000313" key="2">
    <source>
        <dbReference type="Proteomes" id="UP000054783"/>
    </source>
</evidence>
<dbReference type="Proteomes" id="UP000054783">
    <property type="component" value="Unassembled WGS sequence"/>
</dbReference>
<keyword evidence="2" id="KW-1185">Reference proteome</keyword>
<accession>A0A0V0Z1D2</accession>
<evidence type="ECO:0000313" key="1">
    <source>
        <dbReference type="EMBL" id="KRY06205.1"/>
    </source>
</evidence>
<dbReference type="EMBL" id="JYDQ01000892">
    <property type="protein sequence ID" value="KRY06205.1"/>
    <property type="molecule type" value="Genomic_DNA"/>
</dbReference>
<name>A0A0V0Z1D2_9BILA</name>
<comment type="caution">
    <text evidence="1">The sequence shown here is derived from an EMBL/GenBank/DDBJ whole genome shotgun (WGS) entry which is preliminary data.</text>
</comment>
<dbReference type="AlphaFoldDB" id="A0A0V0Z1D2"/>
<gene>
    <name evidence="1" type="ORF">T12_9655</name>
</gene>